<dbReference type="SUPFAM" id="SSF143422">
    <property type="entry name" value="Transposase IS200-like"/>
    <property type="match status" value="1"/>
</dbReference>
<accession>A0A1F7Y2J9</accession>
<dbReference type="InterPro" id="IPR002686">
    <property type="entry name" value="Transposase_17"/>
</dbReference>
<comment type="caution">
    <text evidence="2">The sequence shown here is derived from an EMBL/GenBank/DDBJ whole genome shotgun (WGS) entry which is preliminary data.</text>
</comment>
<dbReference type="Gene3D" id="3.30.70.1290">
    <property type="entry name" value="Transposase IS200-like"/>
    <property type="match status" value="1"/>
</dbReference>
<gene>
    <name evidence="2" type="ORF">A2714_00295</name>
</gene>
<evidence type="ECO:0000313" key="3">
    <source>
        <dbReference type="Proteomes" id="UP000178419"/>
    </source>
</evidence>
<dbReference type="GO" id="GO:0006313">
    <property type="term" value="P:DNA transposition"/>
    <property type="evidence" value="ECO:0007669"/>
    <property type="project" value="InterPro"/>
</dbReference>
<sequence length="225" mass="26998">MPKRYYPLVTGETYHVFNRGIAHTPIFTDIREYKRAIATIKFYQIDSQPIKLSRYLVMSSELRTIFYKVRLRSADKLVDIIGFCLMPNHFHFLLKQLKDKGISTFMRILQNSYTRYFNTKNKRDGPILKGQFKAVRIERDEQLLHVSRYIHLNPYTSFITRSVEDLLKYPWSSLPEYVNYIKKERLCNRNLVLSLFKSAREYKKFVLNHADYQRNLKSIKHLTLE</sequence>
<reference evidence="2 3" key="1">
    <citation type="journal article" date="2016" name="Nat. Commun.">
        <title>Thousands of microbial genomes shed light on interconnected biogeochemical processes in an aquifer system.</title>
        <authorList>
            <person name="Anantharaman K."/>
            <person name="Brown C.T."/>
            <person name="Hug L.A."/>
            <person name="Sharon I."/>
            <person name="Castelle C.J."/>
            <person name="Probst A.J."/>
            <person name="Thomas B.C."/>
            <person name="Singh A."/>
            <person name="Wilkins M.J."/>
            <person name="Karaoz U."/>
            <person name="Brodie E.L."/>
            <person name="Williams K.H."/>
            <person name="Hubbard S.S."/>
            <person name="Banfield J.F."/>
        </authorList>
    </citation>
    <scope>NUCLEOTIDE SEQUENCE [LARGE SCALE GENOMIC DNA]</scope>
</reference>
<name>A0A1F7Y2J9_9BACT</name>
<dbReference type="EMBL" id="MGGE01000014">
    <property type="protein sequence ID" value="OGM21543.1"/>
    <property type="molecule type" value="Genomic_DNA"/>
</dbReference>
<feature type="domain" description="Transposase IS200-like" evidence="1">
    <location>
        <begin position="9"/>
        <end position="153"/>
    </location>
</feature>
<dbReference type="GO" id="GO:0003677">
    <property type="term" value="F:DNA binding"/>
    <property type="evidence" value="ECO:0007669"/>
    <property type="project" value="InterPro"/>
</dbReference>
<dbReference type="Pfam" id="PF01797">
    <property type="entry name" value="Y1_Tnp"/>
    <property type="match status" value="1"/>
</dbReference>
<dbReference type="PANTHER" id="PTHR34322:SF2">
    <property type="entry name" value="TRANSPOSASE IS200-LIKE DOMAIN-CONTAINING PROTEIN"/>
    <property type="match status" value="1"/>
</dbReference>
<evidence type="ECO:0000259" key="1">
    <source>
        <dbReference type="SMART" id="SM01321"/>
    </source>
</evidence>
<evidence type="ECO:0000313" key="2">
    <source>
        <dbReference type="EMBL" id="OGM21543.1"/>
    </source>
</evidence>
<protein>
    <recommendedName>
        <fullName evidence="1">Transposase IS200-like domain-containing protein</fullName>
    </recommendedName>
</protein>
<dbReference type="Proteomes" id="UP000178419">
    <property type="component" value="Unassembled WGS sequence"/>
</dbReference>
<dbReference type="AlphaFoldDB" id="A0A1F7Y2J9"/>
<dbReference type="InterPro" id="IPR036515">
    <property type="entry name" value="Transposase_17_sf"/>
</dbReference>
<dbReference type="GO" id="GO:0004803">
    <property type="term" value="F:transposase activity"/>
    <property type="evidence" value="ECO:0007669"/>
    <property type="project" value="InterPro"/>
</dbReference>
<organism evidence="2 3">
    <name type="scientific">Candidatus Woesebacteria bacterium RIFCSPHIGHO2_01_FULL_38_9</name>
    <dbReference type="NCBI Taxonomy" id="1802492"/>
    <lineage>
        <taxon>Bacteria</taxon>
        <taxon>Candidatus Woeseibacteriota</taxon>
    </lineage>
</organism>
<dbReference type="PANTHER" id="PTHR34322">
    <property type="entry name" value="TRANSPOSASE, Y1_TNP DOMAIN-CONTAINING"/>
    <property type="match status" value="1"/>
</dbReference>
<proteinExistence type="predicted"/>
<dbReference type="SMART" id="SM01321">
    <property type="entry name" value="Y1_Tnp"/>
    <property type="match status" value="1"/>
</dbReference>